<keyword evidence="4" id="KW-1185">Reference proteome</keyword>
<keyword evidence="1" id="KW-1133">Transmembrane helix</keyword>
<accession>D7DNS2</accession>
<protein>
    <recommendedName>
        <fullName evidence="2">DUF2914 domain-containing protein</fullName>
    </recommendedName>
</protein>
<feature type="transmembrane region" description="Helical" evidence="1">
    <location>
        <begin position="92"/>
        <end position="114"/>
    </location>
</feature>
<dbReference type="Proteomes" id="UP000000383">
    <property type="component" value="Chromosome"/>
</dbReference>
<evidence type="ECO:0000259" key="2">
    <source>
        <dbReference type="Pfam" id="PF11141"/>
    </source>
</evidence>
<dbReference type="OrthoDB" id="9779877at2"/>
<dbReference type="Pfam" id="PF11141">
    <property type="entry name" value="DUF2914"/>
    <property type="match status" value="1"/>
</dbReference>
<reference evidence="4" key="1">
    <citation type="submission" date="2010-05" db="EMBL/GenBank/DDBJ databases">
        <title>Complete sequence of Methylotenera sp. 301.</title>
        <authorList>
            <person name="Lucas S."/>
            <person name="Copeland A."/>
            <person name="Lapidus A."/>
            <person name="Cheng J.-F."/>
            <person name="Bruce D."/>
            <person name="Goodwin L."/>
            <person name="Pitluck S."/>
            <person name="Clum A."/>
            <person name="Land M."/>
            <person name="Hauser L."/>
            <person name="Kyrpides N."/>
            <person name="Ivanova N."/>
            <person name="Chistoservova L."/>
            <person name="Kalyuzhnaya M."/>
            <person name="Woyke T."/>
        </authorList>
    </citation>
    <scope>NUCLEOTIDE SEQUENCE [LARGE SCALE GENOMIC DNA]</scope>
    <source>
        <strain evidence="4">301</strain>
    </source>
</reference>
<feature type="domain" description="DUF2914" evidence="2">
    <location>
        <begin position="285"/>
        <end position="352"/>
    </location>
</feature>
<sequence>MIIAKIKQTRLYHHVLKLGDFFPVIFFFGGFLWDALTIGRNVAYSDLITFFVYLGIAAAILFTIGSPRFILSDASKLSPWAAKIHKRLYWENLPYFLLQFLFGNLLSSLFILYFKSSNHWLAWAMSIILGVMLVVNEYLEDKYKQLTLSWAQFGFCAMLLFNFALPYLMGSIHAVWFYLSTLLGAGAAYWLYKKTPDHDGSIWPVGVIATLLMLAYAFDVIPPVPLVKRDIAIGYAINKVDGNYQLSQQPSSWWVFWRKASTDMHVERGQRLYCFSSVFAPSGLKTHLFHVWQFHDKKKGWQIVSRAGFTLSGGRYNGFRGYTYKTDLQAGEWKVSVETENNKTVAVQNFSVKNEPSTLTPYIQVY</sequence>
<evidence type="ECO:0000256" key="1">
    <source>
        <dbReference type="SAM" id="Phobius"/>
    </source>
</evidence>
<name>D7DNS2_METV0</name>
<evidence type="ECO:0000313" key="3">
    <source>
        <dbReference type="EMBL" id="ADI29089.1"/>
    </source>
</evidence>
<keyword evidence="1" id="KW-0472">Membrane</keyword>
<dbReference type="InterPro" id="IPR022606">
    <property type="entry name" value="DUF2914"/>
</dbReference>
<feature type="transmembrane region" description="Helical" evidence="1">
    <location>
        <begin position="21"/>
        <end position="38"/>
    </location>
</feature>
<feature type="transmembrane region" description="Helical" evidence="1">
    <location>
        <begin position="120"/>
        <end position="139"/>
    </location>
</feature>
<dbReference type="KEGG" id="meh:M301_0705"/>
<keyword evidence="1" id="KW-0812">Transmembrane</keyword>
<feature type="transmembrane region" description="Helical" evidence="1">
    <location>
        <begin position="201"/>
        <end position="218"/>
    </location>
</feature>
<dbReference type="RefSeq" id="WP_013147405.1">
    <property type="nucleotide sequence ID" value="NC_014207.1"/>
</dbReference>
<feature type="transmembrane region" description="Helical" evidence="1">
    <location>
        <begin position="175"/>
        <end position="192"/>
    </location>
</feature>
<organism evidence="3 4">
    <name type="scientific">Methylotenera versatilis (strain 301)</name>
    <dbReference type="NCBI Taxonomy" id="666681"/>
    <lineage>
        <taxon>Bacteria</taxon>
        <taxon>Pseudomonadati</taxon>
        <taxon>Pseudomonadota</taxon>
        <taxon>Betaproteobacteria</taxon>
        <taxon>Nitrosomonadales</taxon>
        <taxon>Methylophilaceae</taxon>
        <taxon>Methylotenera</taxon>
    </lineage>
</organism>
<dbReference type="HOGENOM" id="CLU_051181_0_0_4"/>
<dbReference type="EMBL" id="CP002056">
    <property type="protein sequence ID" value="ADI29089.1"/>
    <property type="molecule type" value="Genomic_DNA"/>
</dbReference>
<evidence type="ECO:0000313" key="4">
    <source>
        <dbReference type="Proteomes" id="UP000000383"/>
    </source>
</evidence>
<reference evidence="3 4" key="2">
    <citation type="journal article" date="2011" name="J. Bacteriol.">
        <title>Genomes of three methylotrophs from a single niche uncover genetic and metabolic divergence of Methylophilaceae.</title>
        <authorList>
            <person name="Lapidus A."/>
            <person name="Clum A."/>
            <person name="Labutti K."/>
            <person name="Kaluzhnaya M.G."/>
            <person name="Lim S."/>
            <person name="Beck D.A."/>
            <person name="Glavina Del Rio T."/>
            <person name="Nolan M."/>
            <person name="Mavromatis K."/>
            <person name="Huntemann M."/>
            <person name="Lucas S."/>
            <person name="Lidstrom M.E."/>
            <person name="Ivanova N."/>
            <person name="Chistoserdova L."/>
        </authorList>
    </citation>
    <scope>NUCLEOTIDE SEQUENCE [LARGE SCALE GENOMIC DNA]</scope>
    <source>
        <strain evidence="3 4">301</strain>
    </source>
</reference>
<feature type="transmembrane region" description="Helical" evidence="1">
    <location>
        <begin position="50"/>
        <end position="71"/>
    </location>
</feature>
<feature type="transmembrane region" description="Helical" evidence="1">
    <location>
        <begin position="146"/>
        <end position="169"/>
    </location>
</feature>
<dbReference type="AlphaFoldDB" id="D7DNS2"/>
<gene>
    <name evidence="3" type="ordered locus">M301_0705</name>
</gene>
<proteinExistence type="predicted"/>
<dbReference type="eggNOG" id="ENOG502ZC5T">
    <property type="taxonomic scope" value="Bacteria"/>
</dbReference>